<feature type="region of interest" description="Disordered" evidence="2">
    <location>
        <begin position="695"/>
        <end position="717"/>
    </location>
</feature>
<keyword evidence="1" id="KW-0175">Coiled coil</keyword>
<feature type="region of interest" description="Disordered" evidence="2">
    <location>
        <begin position="841"/>
        <end position="875"/>
    </location>
</feature>
<dbReference type="AlphaFoldDB" id="A0A8B7Y665"/>
<dbReference type="KEGG" id="aplc:110978182"/>
<sequence length="1259" mass="136316">MSASADGPLTKGGSSKSKRSFISRLPSFRKKKVPPPPESELDVHLKSAEEDLNGIVKVRPPSQGKNRKEDDVKRRSKTSSIVASYEKRLSDMKEEENRFNGRKDKTGKAATLGHHGNSKSVHQDGVSAAKSSSRFGFGFTWQKITSFENGNTNGKKTDVANGRSNGDELNANVRHGTTGSSVRDHNLELNLPHGSPPDRESTSSVRTPESDRSSVSSNMSNSSAKVYGQPMPYRSVFSDEPRGIKRQASSSQSEGLNSSSISMSRSTSPLHDTTNTGTHQDISGKQLQLNSTFTKDNGTGNLSPDIINRTFPIEESPTCIVNRTFKLEPAEDSRITSQSSEPTVSRELPNEALQLSLKEKPISCPAAEPPRSGTVERNWRDVSGQSQGQSQVPSQPLDEVMPPVQDAVRPSANPARTVPAETTVPHSCIKSSRPDPFLSPRHRLTVGAMGSMQSSTDAYSTPTRPLELAYQLRKPHISAIKHCSESLDSCELDSLCSEDLMCDSRYLDDDMFDSRDDSSCLLSRSLSVEEAAAMHRTQHVGVVSSRGRAVSVDQAQLLATNYSLEKRVGVTRGLSPSPLALPLGRRGGRSFPAHPVPAEQCQSPVEELHSLIFSSSCRDMDRNKNGNANCSRVRSQSGGTGHPLRPPRWPTLPPDEEGAVLVDATLYRHMIQDMTSVKTMLLKLKRALQTVDNSSSPFEHSMGQLSPCSSLPTSPTSEANPIQEVIIEDLKEENAVLRKEVRSLQELVADTQQQLTELHVQTHTIKPAQCNVSTQVTSQAQCTSESTDQSIQVNLPTSSFPSKAPPTSSPTRRKCRAEVSKIKAAYEEYIRLHSLKVSELEKASNGTSLQGSPLKVGRSPTSSPEPSLSQLPDSMETSLPEIRQHLQGSISPPSSQGSPERVQPRKALMSKIPTSPVKEATVKLSNCPSDSQHTDTASSQASQMMPSSPSHKGTTGGTSQRAGGSKKQVSRSKLTQPTSYKSKLAGSQDSLLSEGSQPDEGSQLAEDRRGGPLKRQLPQPQQPRSTGIPQKQQSRGQQGSLELQQKGMQEINGSTEGIPKPKEIRMMPNRQLTGKASGLLPRGSSGQVQKDIQPQVENGSLLPKIPSLVPMAKGTTSATKQEQALGGRVVTTRPAVIDANSNPVPMQNGVSTKPSGLQQPQSVKRVEQSAPKAGPIPTGQFARRKQSPPGLTRDCPSRSPDRQSSEEEQATPPASPKTREQQQQQPRGSRIAMPVRGRGASKLPRGTGIPTRRVNNTER</sequence>
<feature type="region of interest" description="Disordered" evidence="2">
    <location>
        <begin position="624"/>
        <end position="655"/>
    </location>
</feature>
<feature type="compositionally biased region" description="Polar residues" evidence="2">
    <location>
        <begin position="787"/>
        <end position="802"/>
    </location>
</feature>
<feature type="coiled-coil region" evidence="1">
    <location>
        <begin position="727"/>
        <end position="761"/>
    </location>
</feature>
<feature type="region of interest" description="Disordered" evidence="2">
    <location>
        <begin position="1"/>
        <end position="129"/>
    </location>
</feature>
<dbReference type="RefSeq" id="XP_022088699.1">
    <property type="nucleotide sequence ID" value="XM_022233007.1"/>
</dbReference>
<reference evidence="4 5" key="1">
    <citation type="submission" date="2025-04" db="UniProtKB">
        <authorList>
            <consortium name="RefSeq"/>
        </authorList>
    </citation>
    <scope>IDENTIFICATION</scope>
</reference>
<feature type="compositionally biased region" description="Polar residues" evidence="2">
    <location>
        <begin position="971"/>
        <end position="1000"/>
    </location>
</feature>
<feature type="region of interest" description="Disordered" evidence="2">
    <location>
        <begin position="1112"/>
        <end position="1259"/>
    </location>
</feature>
<feature type="compositionally biased region" description="Polar residues" evidence="2">
    <location>
        <begin position="859"/>
        <end position="875"/>
    </location>
</feature>
<dbReference type="OrthoDB" id="10046062at2759"/>
<feature type="compositionally biased region" description="Polar residues" evidence="2">
    <location>
        <begin position="625"/>
        <end position="637"/>
    </location>
</feature>
<name>A0A8B7Y665_ACAPL</name>
<protein>
    <submittedName>
        <fullName evidence="4 5">Mucin-17-like isoform X1</fullName>
    </submittedName>
</protein>
<feature type="compositionally biased region" description="Polar residues" evidence="2">
    <location>
        <begin position="269"/>
        <end position="285"/>
    </location>
</feature>
<feature type="region of interest" description="Disordered" evidence="2">
    <location>
        <begin position="146"/>
        <end position="285"/>
    </location>
</feature>
<feature type="compositionally biased region" description="Low complexity" evidence="2">
    <location>
        <begin position="382"/>
        <end position="396"/>
    </location>
</feature>
<feature type="compositionally biased region" description="Basic and acidic residues" evidence="2">
    <location>
        <begin position="1195"/>
        <end position="1205"/>
    </location>
</feature>
<evidence type="ECO:0000256" key="1">
    <source>
        <dbReference type="SAM" id="Coils"/>
    </source>
</evidence>
<feature type="compositionally biased region" description="Basic and acidic residues" evidence="2">
    <location>
        <begin position="85"/>
        <end position="107"/>
    </location>
</feature>
<feature type="compositionally biased region" description="Polar residues" evidence="2">
    <location>
        <begin position="1025"/>
        <end position="1055"/>
    </location>
</feature>
<organism evidence="3 4">
    <name type="scientific">Acanthaster planci</name>
    <name type="common">Crown-of-thorns starfish</name>
    <dbReference type="NCBI Taxonomy" id="133434"/>
    <lineage>
        <taxon>Eukaryota</taxon>
        <taxon>Metazoa</taxon>
        <taxon>Echinodermata</taxon>
        <taxon>Eleutherozoa</taxon>
        <taxon>Asterozoa</taxon>
        <taxon>Asteroidea</taxon>
        <taxon>Valvatacea</taxon>
        <taxon>Valvatida</taxon>
        <taxon>Acanthasteridae</taxon>
        <taxon>Acanthaster</taxon>
    </lineage>
</organism>
<gene>
    <name evidence="4 5" type="primary">LOC110978182</name>
</gene>
<feature type="compositionally biased region" description="Low complexity" evidence="2">
    <location>
        <begin position="213"/>
        <end position="223"/>
    </location>
</feature>
<feature type="region of interest" description="Disordered" evidence="2">
    <location>
        <begin position="787"/>
        <end position="815"/>
    </location>
</feature>
<feature type="compositionally biased region" description="Low complexity" evidence="2">
    <location>
        <begin position="705"/>
        <end position="717"/>
    </location>
</feature>
<evidence type="ECO:0000313" key="3">
    <source>
        <dbReference type="Proteomes" id="UP000694845"/>
    </source>
</evidence>
<feature type="compositionally biased region" description="Pro residues" evidence="2">
    <location>
        <begin position="644"/>
        <end position="653"/>
    </location>
</feature>
<feature type="compositionally biased region" description="Polar residues" evidence="2">
    <location>
        <begin position="1139"/>
        <end position="1162"/>
    </location>
</feature>
<accession>A0A8B7Y665</accession>
<evidence type="ECO:0000313" key="4">
    <source>
        <dbReference type="RefSeq" id="XP_022088699.1"/>
    </source>
</evidence>
<dbReference type="GeneID" id="110978182"/>
<feature type="compositionally biased region" description="Low complexity" evidence="2">
    <location>
        <begin position="1013"/>
        <end position="1024"/>
    </location>
</feature>
<feature type="compositionally biased region" description="Basic residues" evidence="2">
    <location>
        <begin position="16"/>
        <end position="33"/>
    </location>
</feature>
<evidence type="ECO:0000256" key="2">
    <source>
        <dbReference type="SAM" id="MobiDB-lite"/>
    </source>
</evidence>
<feature type="region of interest" description="Disordered" evidence="2">
    <location>
        <begin position="910"/>
        <end position="1088"/>
    </location>
</feature>
<dbReference type="RefSeq" id="XP_022088782.1">
    <property type="nucleotide sequence ID" value="XM_022233090.1"/>
</dbReference>
<evidence type="ECO:0000313" key="5">
    <source>
        <dbReference type="RefSeq" id="XP_022088782.1"/>
    </source>
</evidence>
<feature type="compositionally biased region" description="Low complexity" evidence="2">
    <location>
        <begin position="249"/>
        <end position="268"/>
    </location>
</feature>
<feature type="compositionally biased region" description="Low complexity" evidence="2">
    <location>
        <begin position="887"/>
        <end position="899"/>
    </location>
</feature>
<proteinExistence type="predicted"/>
<feature type="compositionally biased region" description="Low complexity" evidence="2">
    <location>
        <begin position="937"/>
        <end position="950"/>
    </location>
</feature>
<feature type="compositionally biased region" description="Polar residues" evidence="2">
    <location>
        <begin position="951"/>
        <end position="962"/>
    </location>
</feature>
<feature type="region of interest" description="Disordered" evidence="2">
    <location>
        <begin position="356"/>
        <end position="440"/>
    </location>
</feature>
<feature type="compositionally biased region" description="Polar residues" evidence="2">
    <location>
        <begin position="923"/>
        <end position="936"/>
    </location>
</feature>
<dbReference type="Proteomes" id="UP000694845">
    <property type="component" value="Unplaced"/>
</dbReference>
<keyword evidence="3" id="KW-1185">Reference proteome</keyword>
<feature type="region of interest" description="Disordered" evidence="2">
    <location>
        <begin position="886"/>
        <end position="905"/>
    </location>
</feature>